<sequence length="352" mass="38139">MTIPTEPIGSIPRPGYLIEALGEHAAGRLDADGLGESQEKALVETIERLEATGSPVITDGEQGKPSFATYPLAGLTSLASDGVVIPFADGHTRQLPRLTGGPFRYQTYADSYLHEAKKYATRPVKQAVIAASAISLVYPGEELAGYDKERFIADLVNEAETDIRRSLDAGADSVQIDFTEGRLSLKLDPSGGLLKSFVDLNNTVLDRFSEEERKKIGVHTCPGGDQDSVHSLDVDYAGLLPTLFRLKVGNVYVQLASEPDPERALQVIAEHARPEQRVFVGVTDPIDPRVETAEEVRDRVLQAARYIPPDRLGTCDDCGFSPFADDTSTSREIAFAKIAARVEGTRLAAESL</sequence>
<dbReference type="Gene3D" id="3.20.20.210">
    <property type="match status" value="1"/>
</dbReference>
<dbReference type="SUPFAM" id="SSF51726">
    <property type="entry name" value="UROD/MetE-like"/>
    <property type="match status" value="1"/>
</dbReference>
<dbReference type="EMBL" id="JADBEJ010000001">
    <property type="protein sequence ID" value="MBE1574446.1"/>
    <property type="molecule type" value="Genomic_DNA"/>
</dbReference>
<protein>
    <submittedName>
        <fullName evidence="2">5-methyltetrahydropteroyltriglutamate--homocysteine methyltransferase</fullName>
        <ecNumber evidence="2">2.1.1.14</ecNumber>
    </submittedName>
</protein>
<evidence type="ECO:0000259" key="1">
    <source>
        <dbReference type="Pfam" id="PF01717"/>
    </source>
</evidence>
<accession>A0ABR9L1F6</accession>
<name>A0ABR9L1F6_9PSEU</name>
<proteinExistence type="predicted"/>
<feature type="domain" description="Cobalamin-independent methionine synthase MetE C-terminal/archaeal" evidence="1">
    <location>
        <begin position="4"/>
        <end position="321"/>
    </location>
</feature>
<dbReference type="Pfam" id="PF01717">
    <property type="entry name" value="Meth_synt_2"/>
    <property type="match status" value="1"/>
</dbReference>
<dbReference type="RefSeq" id="WP_192742067.1">
    <property type="nucleotide sequence ID" value="NZ_JADBEJ010000001.1"/>
</dbReference>
<dbReference type="PANTHER" id="PTHR43844:SF2">
    <property type="entry name" value="SYNTHASE, VITAMIN-B12 INDEPENDENT, PUTATIVE (AFU_ORTHOLOGUE AFUA_3G12060)-RELATED"/>
    <property type="match status" value="1"/>
</dbReference>
<dbReference type="CDD" id="cd03311">
    <property type="entry name" value="CIMS_C_terminal_like"/>
    <property type="match status" value="1"/>
</dbReference>
<reference evidence="2 3" key="1">
    <citation type="submission" date="2020-10" db="EMBL/GenBank/DDBJ databases">
        <title>Sequencing the genomes of 1000 actinobacteria strains.</title>
        <authorList>
            <person name="Klenk H.-P."/>
        </authorList>
    </citation>
    <scope>NUCLEOTIDE SEQUENCE [LARGE SCALE GENOMIC DNA]</scope>
    <source>
        <strain evidence="2 3">DSM 46661</strain>
    </source>
</reference>
<dbReference type="GO" id="GO:0003871">
    <property type="term" value="F:5-methyltetrahydropteroyltriglutamate-homocysteine S-methyltransferase activity"/>
    <property type="evidence" value="ECO:0007669"/>
    <property type="project" value="UniProtKB-EC"/>
</dbReference>
<keyword evidence="2" id="KW-0489">Methyltransferase</keyword>
<keyword evidence="2" id="KW-0808">Transferase</keyword>
<dbReference type="InterPro" id="IPR002629">
    <property type="entry name" value="Met_Synth_C/arc"/>
</dbReference>
<comment type="caution">
    <text evidence="2">The sequence shown here is derived from an EMBL/GenBank/DDBJ whole genome shotgun (WGS) entry which is preliminary data.</text>
</comment>
<keyword evidence="3" id="KW-1185">Reference proteome</keyword>
<dbReference type="Proteomes" id="UP000656548">
    <property type="component" value="Unassembled WGS sequence"/>
</dbReference>
<evidence type="ECO:0000313" key="3">
    <source>
        <dbReference type="Proteomes" id="UP000656548"/>
    </source>
</evidence>
<organism evidence="2 3">
    <name type="scientific">Amycolatopsis roodepoortensis</name>
    <dbReference type="NCBI Taxonomy" id="700274"/>
    <lineage>
        <taxon>Bacteria</taxon>
        <taxon>Bacillati</taxon>
        <taxon>Actinomycetota</taxon>
        <taxon>Actinomycetes</taxon>
        <taxon>Pseudonocardiales</taxon>
        <taxon>Pseudonocardiaceae</taxon>
        <taxon>Amycolatopsis</taxon>
    </lineage>
</organism>
<dbReference type="PANTHER" id="PTHR43844">
    <property type="entry name" value="METHIONINE SYNTHASE"/>
    <property type="match status" value="1"/>
</dbReference>
<dbReference type="InterPro" id="IPR038071">
    <property type="entry name" value="UROD/MetE-like_sf"/>
</dbReference>
<dbReference type="GO" id="GO:0032259">
    <property type="term" value="P:methylation"/>
    <property type="evidence" value="ECO:0007669"/>
    <property type="project" value="UniProtKB-KW"/>
</dbReference>
<dbReference type="EC" id="2.1.1.14" evidence="2"/>
<gene>
    <name evidence="2" type="ORF">H4W30_001475</name>
</gene>
<evidence type="ECO:0000313" key="2">
    <source>
        <dbReference type="EMBL" id="MBE1574446.1"/>
    </source>
</evidence>